<protein>
    <recommendedName>
        <fullName evidence="2">Molybdenum carrier</fullName>
    </recommendedName>
</protein>
<dbReference type="AlphaFoldDB" id="A0A0F9KN20"/>
<name>A0A0F9KN20_9ZZZZ</name>
<dbReference type="Gene3D" id="3.40.50.450">
    <property type="match status" value="1"/>
</dbReference>
<evidence type="ECO:0008006" key="2">
    <source>
        <dbReference type="Google" id="ProtNLM"/>
    </source>
</evidence>
<accession>A0A0F9KN20</accession>
<dbReference type="Pfam" id="PF12694">
    <property type="entry name" value="cpYpsA"/>
    <property type="match status" value="1"/>
</dbReference>
<sequence>MPLRKIISGGQTGADQGGLIAGKKLLLETGGTAPPYWMTEEGPFPELASHFGLVEGPYDRAIYPIRTKRNVEDSDGTVLFGRMSSPGSKLTLRFCKDLHKSYTVNPNARVLKRFVEINNIEVLNVAGNRESKNPGIAGSTIKTLIKAFGEV</sequence>
<gene>
    <name evidence="1" type="ORF">LCGC14_1310620</name>
</gene>
<reference evidence="1" key="1">
    <citation type="journal article" date="2015" name="Nature">
        <title>Complex archaea that bridge the gap between prokaryotes and eukaryotes.</title>
        <authorList>
            <person name="Spang A."/>
            <person name="Saw J.H."/>
            <person name="Jorgensen S.L."/>
            <person name="Zaremba-Niedzwiedzka K."/>
            <person name="Martijn J."/>
            <person name="Lind A.E."/>
            <person name="van Eijk R."/>
            <person name="Schleper C."/>
            <person name="Guy L."/>
            <person name="Ettema T.J."/>
        </authorList>
    </citation>
    <scope>NUCLEOTIDE SEQUENCE</scope>
</reference>
<proteinExistence type="predicted"/>
<dbReference type="InterPro" id="IPR024755">
    <property type="entry name" value="cpYpsA"/>
</dbReference>
<dbReference type="EMBL" id="LAZR01007731">
    <property type="protein sequence ID" value="KKM83328.1"/>
    <property type="molecule type" value="Genomic_DNA"/>
</dbReference>
<evidence type="ECO:0000313" key="1">
    <source>
        <dbReference type="EMBL" id="KKM83328.1"/>
    </source>
</evidence>
<organism evidence="1">
    <name type="scientific">marine sediment metagenome</name>
    <dbReference type="NCBI Taxonomy" id="412755"/>
    <lineage>
        <taxon>unclassified sequences</taxon>
        <taxon>metagenomes</taxon>
        <taxon>ecological metagenomes</taxon>
    </lineage>
</organism>
<comment type="caution">
    <text evidence="1">The sequence shown here is derived from an EMBL/GenBank/DDBJ whole genome shotgun (WGS) entry which is preliminary data.</text>
</comment>